<dbReference type="SMART" id="SM00833">
    <property type="entry name" value="CobW_C"/>
    <property type="match status" value="1"/>
</dbReference>
<accession>A0A419SZ64</accession>
<dbReference type="Pfam" id="PF02492">
    <property type="entry name" value="cobW"/>
    <property type="match status" value="1"/>
</dbReference>
<comment type="similarity">
    <text evidence="4">Belongs to the SIMIBI class G3E GTPase family. ZNG1 subfamily.</text>
</comment>
<dbReference type="InterPro" id="IPR027417">
    <property type="entry name" value="P-loop_NTPase"/>
</dbReference>
<dbReference type="InterPro" id="IPR011629">
    <property type="entry name" value="CobW-like_C"/>
</dbReference>
<reference evidence="7 8" key="1">
    <citation type="submission" date="2016-08" db="EMBL/GenBank/DDBJ databases">
        <title>A new outlook on sporulation: Clostridium algidixylanolyticum.</title>
        <authorList>
            <person name="Poppleton D.I."/>
            <person name="Gribaldo S."/>
        </authorList>
    </citation>
    <scope>NUCLEOTIDE SEQUENCE [LARGE SCALE GENOMIC DNA]</scope>
    <source>
        <strain evidence="7 8">SPL73</strain>
    </source>
</reference>
<keyword evidence="1" id="KW-0547">Nucleotide-binding</keyword>
<dbReference type="InterPro" id="IPR036627">
    <property type="entry name" value="CobW-likC_sf"/>
</dbReference>
<dbReference type="PANTHER" id="PTHR43603:SF1">
    <property type="entry name" value="ZINC-REGULATED GTPASE METALLOPROTEIN ACTIVATOR 1"/>
    <property type="match status" value="1"/>
</dbReference>
<dbReference type="Gene3D" id="3.30.1220.10">
    <property type="entry name" value="CobW-like, C-terminal domain"/>
    <property type="match status" value="1"/>
</dbReference>
<evidence type="ECO:0000256" key="2">
    <source>
        <dbReference type="ARBA" id="ARBA00022801"/>
    </source>
</evidence>
<dbReference type="Proteomes" id="UP000284277">
    <property type="component" value="Unassembled WGS sequence"/>
</dbReference>
<evidence type="ECO:0000313" key="7">
    <source>
        <dbReference type="EMBL" id="RKD30496.1"/>
    </source>
</evidence>
<dbReference type="InterPro" id="IPR003495">
    <property type="entry name" value="CobW/HypB/UreG_nucleotide-bd"/>
</dbReference>
<dbReference type="AlphaFoldDB" id="A0A419SZ64"/>
<dbReference type="InterPro" id="IPR051927">
    <property type="entry name" value="Zn_Chap_cDPG_Synth"/>
</dbReference>
<dbReference type="OrthoDB" id="9808822at2"/>
<dbReference type="GO" id="GO:0000166">
    <property type="term" value="F:nucleotide binding"/>
    <property type="evidence" value="ECO:0007669"/>
    <property type="project" value="UniProtKB-KW"/>
</dbReference>
<dbReference type="Gene3D" id="3.40.50.300">
    <property type="entry name" value="P-loop containing nucleotide triphosphate hydrolases"/>
    <property type="match status" value="1"/>
</dbReference>
<evidence type="ECO:0000256" key="5">
    <source>
        <dbReference type="ARBA" id="ARBA00049117"/>
    </source>
</evidence>
<keyword evidence="2" id="KW-0378">Hydrolase</keyword>
<comment type="catalytic activity">
    <reaction evidence="5">
        <text>GTP + H2O = GDP + phosphate + H(+)</text>
        <dbReference type="Rhea" id="RHEA:19669"/>
        <dbReference type="ChEBI" id="CHEBI:15377"/>
        <dbReference type="ChEBI" id="CHEBI:15378"/>
        <dbReference type="ChEBI" id="CHEBI:37565"/>
        <dbReference type="ChEBI" id="CHEBI:43474"/>
        <dbReference type="ChEBI" id="CHEBI:58189"/>
    </reaction>
    <physiologicalReaction direction="left-to-right" evidence="5">
        <dbReference type="Rhea" id="RHEA:19670"/>
    </physiologicalReaction>
</comment>
<dbReference type="Pfam" id="PF07683">
    <property type="entry name" value="CobW_C"/>
    <property type="match status" value="1"/>
</dbReference>
<dbReference type="SUPFAM" id="SSF52540">
    <property type="entry name" value="P-loop containing nucleoside triphosphate hydrolases"/>
    <property type="match status" value="1"/>
</dbReference>
<evidence type="ECO:0000256" key="1">
    <source>
        <dbReference type="ARBA" id="ARBA00022741"/>
    </source>
</evidence>
<dbReference type="RefSeq" id="WP_158585092.1">
    <property type="nucleotide sequence ID" value="NZ_MCIA01000031.1"/>
</dbReference>
<organism evidence="7 8">
    <name type="scientific">Lacrimispora algidixylanolytica</name>
    <dbReference type="NCBI Taxonomy" id="94868"/>
    <lineage>
        <taxon>Bacteria</taxon>
        <taxon>Bacillati</taxon>
        <taxon>Bacillota</taxon>
        <taxon>Clostridia</taxon>
        <taxon>Lachnospirales</taxon>
        <taxon>Lachnospiraceae</taxon>
        <taxon>Lacrimispora</taxon>
    </lineage>
</organism>
<evidence type="ECO:0000256" key="4">
    <source>
        <dbReference type="ARBA" id="ARBA00034320"/>
    </source>
</evidence>
<feature type="domain" description="CobW C-terminal" evidence="6">
    <location>
        <begin position="247"/>
        <end position="363"/>
    </location>
</feature>
<evidence type="ECO:0000313" key="8">
    <source>
        <dbReference type="Proteomes" id="UP000284277"/>
    </source>
</evidence>
<protein>
    <recommendedName>
        <fullName evidence="6">CobW C-terminal domain-containing protein</fullName>
    </recommendedName>
</protein>
<evidence type="ECO:0000259" key="6">
    <source>
        <dbReference type="SMART" id="SM00833"/>
    </source>
</evidence>
<dbReference type="PANTHER" id="PTHR43603">
    <property type="entry name" value="COBW DOMAIN-CONTAINING PROTEIN DDB_G0274527"/>
    <property type="match status" value="1"/>
</dbReference>
<dbReference type="GO" id="GO:0016787">
    <property type="term" value="F:hydrolase activity"/>
    <property type="evidence" value="ECO:0007669"/>
    <property type="project" value="UniProtKB-KW"/>
</dbReference>
<name>A0A419SZ64_9FIRM</name>
<dbReference type="CDD" id="cd03112">
    <property type="entry name" value="CobW-like"/>
    <property type="match status" value="1"/>
</dbReference>
<gene>
    <name evidence="7" type="ORF">BET01_07595</name>
</gene>
<dbReference type="EMBL" id="MCIA01000031">
    <property type="protein sequence ID" value="RKD30496.1"/>
    <property type="molecule type" value="Genomic_DNA"/>
</dbReference>
<comment type="caution">
    <text evidence="7">The sequence shown here is derived from an EMBL/GenBank/DDBJ whole genome shotgun (WGS) entry which is preliminary data.</text>
</comment>
<sequence>MIKKPVTLLSGYLGAGKTTLLNHILEQERGQRLAVIVNDMGAVNLDARLIRQQEGLGQENQVLELTNGCICCSLREDFISEIKKIAQNDQIDGIIVEASGVSSPMSIADAFEEEGEDFPAFIDCIVSVADGNRICSEFVEELEAGKSSSKEEDEDVINLVMEQIEFSNIIILNKCDLLSEEEIERVEAVIRTLSPEAELIQTTNSQVPTSKIFNRKLYDYDRLSSSSALSKALLRHEAGKEHQDYGISSFVYERREPFDNALFYDWIETSYPKDIIRAKGYLWFYQEPDQAVLFEQAGSSIAITPISSWIAAGTKEEQEESLRDYPELMEEWDELWGDRNNQIVFIGKDLKENQIKEALNGCIKTAPF</sequence>
<proteinExistence type="inferred from homology"/>
<evidence type="ECO:0000256" key="3">
    <source>
        <dbReference type="ARBA" id="ARBA00023186"/>
    </source>
</evidence>
<keyword evidence="3" id="KW-0143">Chaperone</keyword>
<dbReference type="SUPFAM" id="SSF90002">
    <property type="entry name" value="Hypothetical protein YjiA, C-terminal domain"/>
    <property type="match status" value="1"/>
</dbReference>
<keyword evidence="8" id="KW-1185">Reference proteome</keyword>